<protein>
    <recommendedName>
        <fullName evidence="1">Glycosyltransferase 2-like domain-containing protein</fullName>
    </recommendedName>
</protein>
<dbReference type="PANTHER" id="PTHR43685">
    <property type="entry name" value="GLYCOSYLTRANSFERASE"/>
    <property type="match status" value="1"/>
</dbReference>
<evidence type="ECO:0000313" key="3">
    <source>
        <dbReference type="Proteomes" id="UP000659904"/>
    </source>
</evidence>
<dbReference type="Pfam" id="PF00535">
    <property type="entry name" value="Glycos_transf_2"/>
    <property type="match status" value="1"/>
</dbReference>
<dbReference type="InterPro" id="IPR029044">
    <property type="entry name" value="Nucleotide-diphossugar_trans"/>
</dbReference>
<sequence length="308" mass="34647">MTERPRVTFGVTAYNNERYLPGALDAVLAQDFPDFEVVACDNQSTDATWDILRDYAARDARVRVFRNESNLGESGNYARVVSLARGEFFRLTSHDDRIAPTLLRRCVEALDANPAAVAAYPQAVVMDAAGNELFACTGEPAVRQATPTRRIAGSMGLLTYCNAVFALVRMDVLRRTRLHLAFGTADRTLILELAARGQIELVPEYLFYRRGSVNGNEFGGSTNARDRYAWLEPALARRRRLRLVGNNEQLRFVRETMRSLAVSELRWDDKVGSIVAFGTAWPASEARIRLGALRRRYRRARPETPKDT</sequence>
<dbReference type="EMBL" id="BONH01000058">
    <property type="protein sequence ID" value="GIG02708.1"/>
    <property type="molecule type" value="Genomic_DNA"/>
</dbReference>
<comment type="caution">
    <text evidence="2">The sequence shown here is derived from an EMBL/GenBank/DDBJ whole genome shotgun (WGS) entry which is preliminary data.</text>
</comment>
<feature type="domain" description="Glycosyltransferase 2-like" evidence="1">
    <location>
        <begin position="11"/>
        <end position="123"/>
    </location>
</feature>
<proteinExistence type="predicted"/>
<accession>A0A8J3KGT9</accession>
<evidence type="ECO:0000313" key="2">
    <source>
        <dbReference type="EMBL" id="GIG02708.1"/>
    </source>
</evidence>
<name>A0A8J3KGT9_9ACTN</name>
<dbReference type="Gene3D" id="3.90.550.10">
    <property type="entry name" value="Spore Coat Polysaccharide Biosynthesis Protein SpsA, Chain A"/>
    <property type="match status" value="1"/>
</dbReference>
<dbReference type="RefSeq" id="WP_120318274.1">
    <property type="nucleotide sequence ID" value="NZ_BONH01000058.1"/>
</dbReference>
<keyword evidence="3" id="KW-1185">Reference proteome</keyword>
<dbReference type="PANTHER" id="PTHR43685:SF2">
    <property type="entry name" value="GLYCOSYLTRANSFERASE 2-LIKE DOMAIN-CONTAINING PROTEIN"/>
    <property type="match status" value="1"/>
</dbReference>
<organism evidence="2 3">
    <name type="scientific">Catellatospora citrea</name>
    <dbReference type="NCBI Taxonomy" id="53366"/>
    <lineage>
        <taxon>Bacteria</taxon>
        <taxon>Bacillati</taxon>
        <taxon>Actinomycetota</taxon>
        <taxon>Actinomycetes</taxon>
        <taxon>Micromonosporales</taxon>
        <taxon>Micromonosporaceae</taxon>
        <taxon>Catellatospora</taxon>
    </lineage>
</organism>
<dbReference type="SUPFAM" id="SSF53448">
    <property type="entry name" value="Nucleotide-diphospho-sugar transferases"/>
    <property type="match status" value="1"/>
</dbReference>
<gene>
    <name evidence="2" type="ORF">Cci01nite_78010</name>
</gene>
<evidence type="ECO:0000259" key="1">
    <source>
        <dbReference type="Pfam" id="PF00535"/>
    </source>
</evidence>
<dbReference type="AlphaFoldDB" id="A0A8J3KGT9"/>
<dbReference type="InterPro" id="IPR001173">
    <property type="entry name" value="Glyco_trans_2-like"/>
</dbReference>
<dbReference type="InterPro" id="IPR050834">
    <property type="entry name" value="Glycosyltransf_2"/>
</dbReference>
<dbReference type="CDD" id="cd00761">
    <property type="entry name" value="Glyco_tranf_GTA_type"/>
    <property type="match status" value="1"/>
</dbReference>
<dbReference type="Proteomes" id="UP000659904">
    <property type="component" value="Unassembled WGS sequence"/>
</dbReference>
<reference evidence="2 3" key="1">
    <citation type="submission" date="2021-01" db="EMBL/GenBank/DDBJ databases">
        <title>Whole genome shotgun sequence of Catellatospora citrea NBRC 14495.</title>
        <authorList>
            <person name="Komaki H."/>
            <person name="Tamura T."/>
        </authorList>
    </citation>
    <scope>NUCLEOTIDE SEQUENCE [LARGE SCALE GENOMIC DNA]</scope>
    <source>
        <strain evidence="2 3">NBRC 14495</strain>
    </source>
</reference>